<feature type="domain" description="ParB-like N-terminal" evidence="2">
    <location>
        <begin position="478"/>
        <end position="558"/>
    </location>
</feature>
<dbReference type="AlphaFoldDB" id="A0A1W0A9M1"/>
<accession>A0A1W0A9M1</accession>
<feature type="region of interest" description="Disordered" evidence="1">
    <location>
        <begin position="113"/>
        <end position="132"/>
    </location>
</feature>
<dbReference type="FunFam" id="3.90.1530.10:FF:000008">
    <property type="entry name" value="12-oxophytodienoate reductase 3"/>
    <property type="match status" value="2"/>
</dbReference>
<dbReference type="SMART" id="SM00470">
    <property type="entry name" value="ParB"/>
    <property type="match status" value="2"/>
</dbReference>
<dbReference type="InterPro" id="IPR036086">
    <property type="entry name" value="ParB/Sulfiredoxin_sf"/>
</dbReference>
<dbReference type="SUPFAM" id="SSF110849">
    <property type="entry name" value="ParB/Sulfiredoxin"/>
    <property type="match status" value="2"/>
</dbReference>
<dbReference type="Proteomes" id="UP000243217">
    <property type="component" value="Unassembled WGS sequence"/>
</dbReference>
<evidence type="ECO:0000259" key="2">
    <source>
        <dbReference type="SMART" id="SM00470"/>
    </source>
</evidence>
<comment type="caution">
    <text evidence="3">The sequence shown here is derived from an EMBL/GenBank/DDBJ whole genome shotgun (WGS) entry which is preliminary data.</text>
</comment>
<name>A0A1W0A9M1_9STRA</name>
<evidence type="ECO:0000313" key="4">
    <source>
        <dbReference type="Proteomes" id="UP000243217"/>
    </source>
</evidence>
<organism evidence="3 4">
    <name type="scientific">Thraustotheca clavata</name>
    <dbReference type="NCBI Taxonomy" id="74557"/>
    <lineage>
        <taxon>Eukaryota</taxon>
        <taxon>Sar</taxon>
        <taxon>Stramenopiles</taxon>
        <taxon>Oomycota</taxon>
        <taxon>Saprolegniomycetes</taxon>
        <taxon>Saprolegniales</taxon>
        <taxon>Achlyaceae</taxon>
        <taxon>Thraustotheca</taxon>
    </lineage>
</organism>
<dbReference type="EMBL" id="JNBS01000296">
    <property type="protein sequence ID" value="OQS06889.1"/>
    <property type="molecule type" value="Genomic_DNA"/>
</dbReference>
<gene>
    <name evidence="3" type="ORF">THRCLA_01074</name>
</gene>
<dbReference type="CDD" id="cd16400">
    <property type="entry name" value="ParB_Srx_like_nuclease"/>
    <property type="match status" value="1"/>
</dbReference>
<dbReference type="STRING" id="74557.A0A1W0A9M1"/>
<reference evidence="3 4" key="1">
    <citation type="journal article" date="2014" name="Genome Biol. Evol.">
        <title>The secreted proteins of Achlya hypogyna and Thraustotheca clavata identify the ancestral oomycete secretome and reveal gene acquisitions by horizontal gene transfer.</title>
        <authorList>
            <person name="Misner I."/>
            <person name="Blouin N."/>
            <person name="Leonard G."/>
            <person name="Richards T.A."/>
            <person name="Lane C.E."/>
        </authorList>
    </citation>
    <scope>NUCLEOTIDE SEQUENCE [LARGE SCALE GENOMIC DNA]</scope>
    <source>
        <strain evidence="3 4">ATCC 34112</strain>
    </source>
</reference>
<protein>
    <recommendedName>
        <fullName evidence="2">ParB-like N-terminal domain-containing protein</fullName>
    </recommendedName>
</protein>
<feature type="domain" description="ParB-like N-terminal" evidence="2">
    <location>
        <begin position="191"/>
        <end position="275"/>
    </location>
</feature>
<sequence>MRSSPSLYEDLRVFKAHGKCFDRDLKMAERPVEYNKSAVRENPESTDLPSPKRVKLHHVDEETNNQIEVPRRRKRDVLKQVSMRLFLSAQGYTTSALRSIFVQRMDQAEQISNDSTSTLAIPPSKKTSRKHLWQPVTRDDTAYRPHSQVHSSSNGVQVNMDFFLSRVTDPTSYFYRYRFDAEVEPKKAHVVLVCLSWLKPHEEIVSWERVDGLKKATIKWDAYTEPLLVDIKTGAILDGHHRYTVGLQLNLKQVPVVLVDYLGDDQITVDVWPGCGRTSLTKQEVIDMSLSPNVFPPKTSRHRFTDSLPPISISLEMLRKEPTEGTLGFGSPTVALLPETPSAIVAQPRFRKRDFVRKASMQVLNGATQLALSVVRGVFRDRFRAIDEQAKSTLDLVSRPHKKNPNSSDAFDAIRANDPTSSFSRIRGRMAQTLEDVMDSSNKYREFFVSRITDPTSYFYKYRFDTERERSPKRLTVSLVLVSWLKAHEQIVSESRVDGLRRATVKWDAYLEPLLVDRKTGAILDGHHRYTVGVQLGLITVPAVLVDYLEDDSITVDVWPECGRDTLTKADVIAMALSDEVFPPKTSRHAFSDDLPPIKIPLERLREPTSEIITKV</sequence>
<proteinExistence type="predicted"/>
<dbReference type="InterPro" id="IPR003115">
    <property type="entry name" value="ParB_N"/>
</dbReference>
<dbReference type="Gene3D" id="3.90.1530.10">
    <property type="entry name" value="Conserved hypothetical protein from pyrococcus furiosus pfu- 392566-001, ParB domain"/>
    <property type="match status" value="2"/>
</dbReference>
<evidence type="ECO:0000313" key="3">
    <source>
        <dbReference type="EMBL" id="OQS06889.1"/>
    </source>
</evidence>
<keyword evidence="4" id="KW-1185">Reference proteome</keyword>
<evidence type="ECO:0000256" key="1">
    <source>
        <dbReference type="SAM" id="MobiDB-lite"/>
    </source>
</evidence>
<dbReference type="OrthoDB" id="58047at2759"/>